<evidence type="ECO:0008006" key="3">
    <source>
        <dbReference type="Google" id="ProtNLM"/>
    </source>
</evidence>
<keyword evidence="2" id="KW-1185">Reference proteome</keyword>
<dbReference type="InterPro" id="IPR023614">
    <property type="entry name" value="Porin_dom_sf"/>
</dbReference>
<gene>
    <name evidence="1" type="ordered locus">Sulku_1507</name>
</gene>
<dbReference type="HOGENOM" id="CLU_622075_0_0_7"/>
<reference evidence="1 2" key="1">
    <citation type="journal article" date="2012" name="Stand. Genomic Sci.">
        <title>Complete genome sequence of the sulfur compounds oxidizing chemolithoautotroph Sulfuricurvum kujiense type strain (YK-1(T)).</title>
        <authorList>
            <person name="Han C."/>
            <person name="Kotsyurbenko O."/>
            <person name="Chertkov O."/>
            <person name="Held B."/>
            <person name="Lapidus A."/>
            <person name="Nolan M."/>
            <person name="Lucas S."/>
            <person name="Hammon N."/>
            <person name="Deshpande S."/>
            <person name="Cheng J.F."/>
            <person name="Tapia R."/>
            <person name="Goodwin L.A."/>
            <person name="Pitluck S."/>
            <person name="Liolios K."/>
            <person name="Pagani I."/>
            <person name="Ivanova N."/>
            <person name="Mavromatis K."/>
            <person name="Mikhailova N."/>
            <person name="Pati A."/>
            <person name="Chen A."/>
            <person name="Palaniappan K."/>
            <person name="Land M."/>
            <person name="Hauser L."/>
            <person name="Chang Y.J."/>
            <person name="Jeffries C.D."/>
            <person name="Brambilla E.M."/>
            <person name="Rohde M."/>
            <person name="Spring S."/>
            <person name="Sikorski J."/>
            <person name="Goker M."/>
            <person name="Woyke T."/>
            <person name="Bristow J."/>
            <person name="Eisen J.A."/>
            <person name="Markowitz V."/>
            <person name="Hugenholtz P."/>
            <person name="Kyrpides N.C."/>
            <person name="Klenk H.P."/>
            <person name="Detter J.C."/>
        </authorList>
    </citation>
    <scope>NUCLEOTIDE SEQUENCE [LARGE SCALE GENOMIC DNA]</scope>
    <source>
        <strain evidence="2">ATCC BAA-921 / DSM 16994 / JCM 11577 / YK-1</strain>
    </source>
</reference>
<dbReference type="EMBL" id="CP002355">
    <property type="protein sequence ID" value="ADR34169.1"/>
    <property type="molecule type" value="Genomic_DNA"/>
</dbReference>
<evidence type="ECO:0000313" key="2">
    <source>
        <dbReference type="Proteomes" id="UP000008721"/>
    </source>
</evidence>
<protein>
    <recommendedName>
        <fullName evidence="3">Outer membrane porin</fullName>
    </recommendedName>
</protein>
<organism evidence="1 2">
    <name type="scientific">Sulfuricurvum kujiense (strain ATCC BAA-921 / DSM 16994 / JCM 11577 / YK-1)</name>
    <dbReference type="NCBI Taxonomy" id="709032"/>
    <lineage>
        <taxon>Bacteria</taxon>
        <taxon>Pseudomonadati</taxon>
        <taxon>Campylobacterota</taxon>
        <taxon>Epsilonproteobacteria</taxon>
        <taxon>Campylobacterales</taxon>
        <taxon>Sulfurimonadaceae</taxon>
        <taxon>Sulfuricurvum</taxon>
    </lineage>
</organism>
<dbReference type="Gene3D" id="2.40.160.10">
    <property type="entry name" value="Porin"/>
    <property type="match status" value="1"/>
</dbReference>
<evidence type="ECO:0000313" key="1">
    <source>
        <dbReference type="EMBL" id="ADR34169.1"/>
    </source>
</evidence>
<dbReference type="AlphaFoldDB" id="E4TZR2"/>
<sequence length="429" mass="48276">MAFFSCTSVGGDDKLFDALRESTISGYAKMMYVYDDRHLPKLDQSTFGIGGKLALDTGYWNGLKAKVAYYQTSDLGLRHSNPKRTDAYMFDVDKRPYSVIGEASIEYKNEDSTLLLGRQEIDTPIVSTYDYRIIPNLFEAYTYTNKKFSHTAITLSYITKMSGLDGLVSFKRFESMSQQTYTSLAMSDLQTIDSNGGDTLDISGISGDQGVIMSGIVYDEGVRIQGWNYYCRDVIDEFYIDIAYPYELNSDLTSTFEVQGYGVREMGVFKDFLHNLGLNGSYELFGAKMSLTDKEAGLTTSLAYNFFTGDAHTVTAFGNWGGYPEYVAIPYMFAQDSSVSALAKSRMGKLSVKYDLAKAGLENQTFIAGYSIIDLNDRVMPHSDIRVMNIVYKAKFSNPLGLKMQYEMRQSDNYRYADDMLTLSATYKF</sequence>
<name>E4TZR2_SULKY</name>
<proteinExistence type="predicted"/>
<dbReference type="Proteomes" id="UP000008721">
    <property type="component" value="Chromosome"/>
</dbReference>
<accession>E4TZR2</accession>
<dbReference type="KEGG" id="sku:Sulku_1507"/>
<dbReference type="STRING" id="709032.Sulku_1507"/>
<dbReference type="eggNOG" id="COG3203">
    <property type="taxonomic scope" value="Bacteria"/>
</dbReference>